<protein>
    <recommendedName>
        <fullName evidence="3">Lipoprotein</fullName>
    </recommendedName>
</protein>
<reference evidence="2" key="1">
    <citation type="submission" date="2016-07" db="EMBL/GenBank/DDBJ databases">
        <authorList>
            <person name="See-Too W.S."/>
        </authorList>
    </citation>
    <scope>NUCLEOTIDE SEQUENCE [LARGE SCALE GENOMIC DNA]</scope>
    <source>
        <strain evidence="2">DSM 24743</strain>
    </source>
</reference>
<accession>A0A1C7DNC7</accession>
<dbReference type="OrthoDB" id="1928231at2"/>
<dbReference type="STRING" id="1215089.BBI08_04265"/>
<dbReference type="PROSITE" id="PS51257">
    <property type="entry name" value="PROKAR_LIPOPROTEIN"/>
    <property type="match status" value="1"/>
</dbReference>
<organism evidence="1 2">
    <name type="scientific">Planococcus halocryophilus</name>
    <dbReference type="NCBI Taxonomy" id="1215089"/>
    <lineage>
        <taxon>Bacteria</taxon>
        <taxon>Bacillati</taxon>
        <taxon>Bacillota</taxon>
        <taxon>Bacilli</taxon>
        <taxon>Bacillales</taxon>
        <taxon>Caryophanaceae</taxon>
        <taxon>Planococcus</taxon>
    </lineage>
</organism>
<name>A0A1C7DNC7_9BACL</name>
<sequence>MKKIIMLMTLLLLTSCGNDTDRYNFTGSSDNWDMNYVVNVTGVDSQEKSGTVTYTGEGQAPETVDYKITTSSAGSDGTGVGLENGAGNIGTVTCGGCAVIQKDENIQVEISWNGQTEELVLTNEN</sequence>
<evidence type="ECO:0000313" key="2">
    <source>
        <dbReference type="Proteomes" id="UP000092687"/>
    </source>
</evidence>
<dbReference type="AlphaFoldDB" id="A0A1C7DNC7"/>
<proteinExistence type="predicted"/>
<dbReference type="EMBL" id="CP016537">
    <property type="protein sequence ID" value="ANU13100.1"/>
    <property type="molecule type" value="Genomic_DNA"/>
</dbReference>
<evidence type="ECO:0000313" key="1">
    <source>
        <dbReference type="EMBL" id="ANU13100.1"/>
    </source>
</evidence>
<dbReference type="KEGG" id="phc:BBI08_04265"/>
<keyword evidence="2" id="KW-1185">Reference proteome</keyword>
<dbReference type="Proteomes" id="UP000092687">
    <property type="component" value="Chromosome"/>
</dbReference>
<gene>
    <name evidence="1" type="ORF">BBI08_04265</name>
</gene>
<evidence type="ECO:0008006" key="3">
    <source>
        <dbReference type="Google" id="ProtNLM"/>
    </source>
</evidence>
<reference evidence="2" key="2">
    <citation type="submission" date="2016-10" db="EMBL/GenBank/DDBJ databases">
        <authorList>
            <person name="See-Too W.S."/>
        </authorList>
    </citation>
    <scope>NUCLEOTIDE SEQUENCE [LARGE SCALE GENOMIC DNA]</scope>
    <source>
        <strain evidence="2">DSM 24743</strain>
    </source>
</reference>